<dbReference type="AlphaFoldDB" id="A0A915KBP3"/>
<keyword evidence="3" id="KW-1185">Reference proteome</keyword>
<dbReference type="WBParaSite" id="nRc.2.0.1.t36203-RA">
    <property type="protein sequence ID" value="nRc.2.0.1.t36203-RA"/>
    <property type="gene ID" value="nRc.2.0.1.g36203"/>
</dbReference>
<protein>
    <submittedName>
        <fullName evidence="4">Uncharacterized protein</fullName>
    </submittedName>
</protein>
<feature type="region of interest" description="Disordered" evidence="1">
    <location>
        <begin position="55"/>
        <end position="84"/>
    </location>
</feature>
<organism evidence="3 4">
    <name type="scientific">Romanomermis culicivorax</name>
    <name type="common">Nematode worm</name>
    <dbReference type="NCBI Taxonomy" id="13658"/>
    <lineage>
        <taxon>Eukaryota</taxon>
        <taxon>Metazoa</taxon>
        <taxon>Ecdysozoa</taxon>
        <taxon>Nematoda</taxon>
        <taxon>Enoplea</taxon>
        <taxon>Dorylaimia</taxon>
        <taxon>Mermithida</taxon>
        <taxon>Mermithoidea</taxon>
        <taxon>Mermithidae</taxon>
        <taxon>Romanomermis</taxon>
    </lineage>
</organism>
<dbReference type="Proteomes" id="UP000887565">
    <property type="component" value="Unplaced"/>
</dbReference>
<feature type="signal peptide" evidence="2">
    <location>
        <begin position="1"/>
        <end position="21"/>
    </location>
</feature>
<sequence length="114" mass="12578">MYGKILCAFFMAIFCNVIIDGQSRIPILAPYGRRVPLAGHSSSLDMTLKNLNANDKSPMVEKSTPLTTNNDWKKYGATTTPKSRRLGGEATLKTIVNVKDRRNGIDTLNSTLMT</sequence>
<reference evidence="4" key="1">
    <citation type="submission" date="2022-11" db="UniProtKB">
        <authorList>
            <consortium name="WormBaseParasite"/>
        </authorList>
    </citation>
    <scope>IDENTIFICATION</scope>
</reference>
<accession>A0A915KBP3</accession>
<feature type="chain" id="PRO_5036976549" evidence="2">
    <location>
        <begin position="22"/>
        <end position="114"/>
    </location>
</feature>
<proteinExistence type="predicted"/>
<name>A0A915KBP3_ROMCU</name>
<keyword evidence="2" id="KW-0732">Signal</keyword>
<evidence type="ECO:0000256" key="2">
    <source>
        <dbReference type="SAM" id="SignalP"/>
    </source>
</evidence>
<evidence type="ECO:0000313" key="3">
    <source>
        <dbReference type="Proteomes" id="UP000887565"/>
    </source>
</evidence>
<evidence type="ECO:0000313" key="4">
    <source>
        <dbReference type="WBParaSite" id="nRc.2.0.1.t36203-RA"/>
    </source>
</evidence>
<evidence type="ECO:0000256" key="1">
    <source>
        <dbReference type="SAM" id="MobiDB-lite"/>
    </source>
</evidence>